<keyword evidence="3 8" id="KW-0689">Ribosomal protein</keyword>
<evidence type="ECO:0000256" key="7">
    <source>
        <dbReference type="SAM" id="MobiDB-lite"/>
    </source>
</evidence>
<gene>
    <name evidence="8" type="ORF">GBAR_LOCUS27524</name>
</gene>
<dbReference type="Pfam" id="PF00428">
    <property type="entry name" value="Ribosomal_60s"/>
    <property type="match status" value="1"/>
</dbReference>
<evidence type="ECO:0000313" key="9">
    <source>
        <dbReference type="Proteomes" id="UP001174909"/>
    </source>
</evidence>
<organism evidence="8 9">
    <name type="scientific">Geodia barretti</name>
    <name type="common">Barrett's horny sponge</name>
    <dbReference type="NCBI Taxonomy" id="519541"/>
    <lineage>
        <taxon>Eukaryota</taxon>
        <taxon>Metazoa</taxon>
        <taxon>Porifera</taxon>
        <taxon>Demospongiae</taxon>
        <taxon>Heteroscleromorpha</taxon>
        <taxon>Tetractinellida</taxon>
        <taxon>Astrophorina</taxon>
        <taxon>Geodiidae</taxon>
        <taxon>Geodia</taxon>
    </lineage>
</organism>
<dbReference type="InterPro" id="IPR050323">
    <property type="entry name" value="Ribosomal_protein_uL10"/>
</dbReference>
<feature type="compositionally biased region" description="Acidic residues" evidence="7">
    <location>
        <begin position="127"/>
        <end position="138"/>
    </location>
</feature>
<proteinExistence type="inferred from homology"/>
<comment type="function">
    <text evidence="1">Ribosomal protein P0 is the functional equivalent of E.coli protein L10.</text>
</comment>
<dbReference type="EMBL" id="CASHTH010003831">
    <property type="protein sequence ID" value="CAI8050034.1"/>
    <property type="molecule type" value="Genomic_DNA"/>
</dbReference>
<name>A0AA35XAA1_GEOBA</name>
<feature type="region of interest" description="Disordered" evidence="7">
    <location>
        <begin position="109"/>
        <end position="144"/>
    </location>
</feature>
<dbReference type="PANTHER" id="PTHR45699">
    <property type="entry name" value="60S ACIDIC RIBOSOMAL PROTEIN P0"/>
    <property type="match status" value="1"/>
</dbReference>
<dbReference type="PANTHER" id="PTHR45699:SF3">
    <property type="entry name" value="LARGE RIBOSOMAL SUBUNIT PROTEIN UL10"/>
    <property type="match status" value="1"/>
</dbReference>
<dbReference type="AlphaFoldDB" id="A0AA35XAA1"/>
<dbReference type="GO" id="GO:0070180">
    <property type="term" value="F:large ribosomal subunit rRNA binding"/>
    <property type="evidence" value="ECO:0007669"/>
    <property type="project" value="TreeGrafter"/>
</dbReference>
<dbReference type="GO" id="GO:0022625">
    <property type="term" value="C:cytosolic large ribosomal subunit"/>
    <property type="evidence" value="ECO:0007669"/>
    <property type="project" value="TreeGrafter"/>
</dbReference>
<dbReference type="Gene3D" id="3.30.70.1730">
    <property type="match status" value="1"/>
</dbReference>
<sequence length="144" mass="15415">MLKIYPFSYGLEISQVYEDGAVFSPNVLDIKTEYLLERFMEGIGRVAALSLQIGYPTVASVPHSIVNGFKRLLAVAVATDITFPEAEQAKAFVADPSAFVPVVTQTEAAADAGGGGGGGEEAKEEKKEEEEEESDDDMGFGLFD</sequence>
<evidence type="ECO:0000313" key="8">
    <source>
        <dbReference type="EMBL" id="CAI8050034.1"/>
    </source>
</evidence>
<dbReference type="GO" id="GO:0002181">
    <property type="term" value="P:cytoplasmic translation"/>
    <property type="evidence" value="ECO:0007669"/>
    <property type="project" value="TreeGrafter"/>
</dbReference>
<dbReference type="InterPro" id="IPR043141">
    <property type="entry name" value="Ribosomal_uL10-like_sf"/>
</dbReference>
<evidence type="ECO:0000256" key="5">
    <source>
        <dbReference type="ARBA" id="ARBA00035202"/>
    </source>
</evidence>
<evidence type="ECO:0000256" key="1">
    <source>
        <dbReference type="ARBA" id="ARBA00002200"/>
    </source>
</evidence>
<evidence type="ECO:0000256" key="3">
    <source>
        <dbReference type="ARBA" id="ARBA00022980"/>
    </source>
</evidence>
<protein>
    <recommendedName>
        <fullName evidence="5">Large ribosomal subunit protein uL10</fullName>
    </recommendedName>
    <alternativeName>
        <fullName evidence="6">60S acidic ribosomal protein P0</fullName>
    </alternativeName>
</protein>
<dbReference type="GO" id="GO:0003735">
    <property type="term" value="F:structural constituent of ribosome"/>
    <property type="evidence" value="ECO:0007669"/>
    <property type="project" value="TreeGrafter"/>
</dbReference>
<accession>A0AA35XAA1</accession>
<reference evidence="8" key="1">
    <citation type="submission" date="2023-03" db="EMBL/GenBank/DDBJ databases">
        <authorList>
            <person name="Steffen K."/>
            <person name="Cardenas P."/>
        </authorList>
    </citation>
    <scope>NUCLEOTIDE SEQUENCE</scope>
</reference>
<evidence type="ECO:0000256" key="4">
    <source>
        <dbReference type="ARBA" id="ARBA00023274"/>
    </source>
</evidence>
<comment type="caution">
    <text evidence="8">The sequence shown here is derived from an EMBL/GenBank/DDBJ whole genome shotgun (WGS) entry which is preliminary data.</text>
</comment>
<keyword evidence="4" id="KW-0687">Ribonucleoprotein</keyword>
<evidence type="ECO:0000256" key="2">
    <source>
        <dbReference type="ARBA" id="ARBA00008889"/>
    </source>
</evidence>
<comment type="similarity">
    <text evidence="2">Belongs to the universal ribosomal protein uL10 family.</text>
</comment>
<dbReference type="GO" id="GO:0000027">
    <property type="term" value="P:ribosomal large subunit assembly"/>
    <property type="evidence" value="ECO:0007669"/>
    <property type="project" value="TreeGrafter"/>
</dbReference>
<keyword evidence="9" id="KW-1185">Reference proteome</keyword>
<evidence type="ECO:0000256" key="6">
    <source>
        <dbReference type="ARBA" id="ARBA00035444"/>
    </source>
</evidence>
<dbReference type="Proteomes" id="UP001174909">
    <property type="component" value="Unassembled WGS sequence"/>
</dbReference>